<evidence type="ECO:0000256" key="1">
    <source>
        <dbReference type="ARBA" id="ARBA00004903"/>
    </source>
</evidence>
<dbReference type="InterPro" id="IPR017925">
    <property type="entry name" value="DHFR_CS"/>
</dbReference>
<evidence type="ECO:0000313" key="11">
    <source>
        <dbReference type="EMBL" id="KFB45515.1"/>
    </source>
</evidence>
<dbReference type="EMBL" id="ATLV01020673">
    <property type="status" value="NOT_ANNOTATED_CDS"/>
    <property type="molecule type" value="Genomic_DNA"/>
</dbReference>
<comment type="similarity">
    <text evidence="2 9">Belongs to the dihydrofolate reductase family.</text>
</comment>
<dbReference type="PANTHER" id="PTHR48069:SF3">
    <property type="entry name" value="DIHYDROFOLATE REDUCTASE"/>
    <property type="match status" value="1"/>
</dbReference>
<gene>
    <name evidence="11" type="ORF">ZHAS_00013457</name>
</gene>
<dbReference type="EMBL" id="KE525304">
    <property type="protein sequence ID" value="KFB45515.1"/>
    <property type="molecule type" value="Genomic_DNA"/>
</dbReference>
<evidence type="ECO:0000256" key="9">
    <source>
        <dbReference type="RuleBase" id="RU004474"/>
    </source>
</evidence>
<proteinExistence type="inferred from homology"/>
<dbReference type="GO" id="GO:0006730">
    <property type="term" value="P:one-carbon metabolic process"/>
    <property type="evidence" value="ECO:0007669"/>
    <property type="project" value="UniProtKB-KW"/>
</dbReference>
<dbReference type="InterPro" id="IPR001796">
    <property type="entry name" value="DHFR_dom"/>
</dbReference>
<dbReference type="EnsemblMetazoa" id="ASIC013457-RA">
    <property type="protein sequence ID" value="ASIC013457-PA"/>
    <property type="gene ID" value="ASIC013457"/>
</dbReference>
<dbReference type="FunFam" id="3.40.430.10:FF:000002">
    <property type="entry name" value="Dihydrofolate reductase"/>
    <property type="match status" value="1"/>
</dbReference>
<dbReference type="InterPro" id="IPR024072">
    <property type="entry name" value="DHFR-like_dom_sf"/>
</dbReference>
<dbReference type="GO" id="GO:0046452">
    <property type="term" value="P:dihydrofolate metabolic process"/>
    <property type="evidence" value="ECO:0007669"/>
    <property type="project" value="TreeGrafter"/>
</dbReference>
<evidence type="ECO:0000256" key="7">
    <source>
        <dbReference type="ARBA" id="ARBA00025067"/>
    </source>
</evidence>
<name>A0A084W5M1_ANOSI</name>
<dbReference type="STRING" id="74873.A0A084W5M1"/>
<dbReference type="CDD" id="cd00209">
    <property type="entry name" value="DHFR"/>
    <property type="match status" value="1"/>
</dbReference>
<dbReference type="Pfam" id="PF00186">
    <property type="entry name" value="DHFR_1"/>
    <property type="match status" value="1"/>
</dbReference>
<dbReference type="EC" id="1.5.1.3" evidence="3"/>
<reference evidence="11 13" key="1">
    <citation type="journal article" date="2014" name="BMC Genomics">
        <title>Genome sequence of Anopheles sinensis provides insight into genetics basis of mosquito competence for malaria parasites.</title>
        <authorList>
            <person name="Zhou D."/>
            <person name="Zhang D."/>
            <person name="Ding G."/>
            <person name="Shi L."/>
            <person name="Hou Q."/>
            <person name="Ye Y."/>
            <person name="Xu Y."/>
            <person name="Zhou H."/>
            <person name="Xiong C."/>
            <person name="Li S."/>
            <person name="Yu J."/>
            <person name="Hong S."/>
            <person name="Yu X."/>
            <person name="Zou P."/>
            <person name="Chen C."/>
            <person name="Chang X."/>
            <person name="Wang W."/>
            <person name="Lv Y."/>
            <person name="Sun Y."/>
            <person name="Ma L."/>
            <person name="Shen B."/>
            <person name="Zhu C."/>
        </authorList>
    </citation>
    <scope>NUCLEOTIDE SEQUENCE [LARGE SCALE GENOMIC DNA]</scope>
</reference>
<dbReference type="PROSITE" id="PS51330">
    <property type="entry name" value="DHFR_2"/>
    <property type="match status" value="1"/>
</dbReference>
<dbReference type="PANTHER" id="PTHR48069">
    <property type="entry name" value="DIHYDROFOLATE REDUCTASE"/>
    <property type="match status" value="1"/>
</dbReference>
<keyword evidence="5" id="KW-0521">NADP</keyword>
<keyword evidence="4" id="KW-0554">One-carbon metabolism</keyword>
<evidence type="ECO:0000256" key="5">
    <source>
        <dbReference type="ARBA" id="ARBA00022857"/>
    </source>
</evidence>
<comment type="pathway">
    <text evidence="1">Cofactor biosynthesis; tetrahydrofolate biosynthesis; 5,6,7,8-tetrahydrofolate from 7,8-dihydrofolate: step 1/1.</text>
</comment>
<sequence length="185" mass="21303">MSKFSCIVAACENRGIGINGDLPWKLKHELKYFSRMTKKVRDADKRNAVIMGRKTYFGVPETKRPLPERLNIVLTRNSASYTFPSDVLVCKSLQEALHKLDTTDYGKDIENIWIVGGGSVYKEAMESARCHRVYLTEIKKHFECDAFFPEIPKSFAIVANDEDVPSEVQEENGIQYEYKIYEQKH</sequence>
<dbReference type="AlphaFoldDB" id="A0A084W5M1"/>
<accession>A0A084W5M1</accession>
<keyword evidence="13" id="KW-1185">Reference proteome</keyword>
<dbReference type="PRINTS" id="PR00070">
    <property type="entry name" value="DHFR"/>
</dbReference>
<dbReference type="VEuPathDB" id="VectorBase:ASIS016911"/>
<reference evidence="12" key="2">
    <citation type="submission" date="2020-05" db="UniProtKB">
        <authorList>
            <consortium name="EnsemblMetazoa"/>
        </authorList>
    </citation>
    <scope>IDENTIFICATION</scope>
</reference>
<keyword evidence="6" id="KW-0560">Oxidoreductase</keyword>
<dbReference type="GO" id="GO:0050661">
    <property type="term" value="F:NADP binding"/>
    <property type="evidence" value="ECO:0007669"/>
    <property type="project" value="InterPro"/>
</dbReference>
<dbReference type="GO" id="GO:0005739">
    <property type="term" value="C:mitochondrion"/>
    <property type="evidence" value="ECO:0007669"/>
    <property type="project" value="TreeGrafter"/>
</dbReference>
<evidence type="ECO:0000313" key="13">
    <source>
        <dbReference type="Proteomes" id="UP000030765"/>
    </source>
</evidence>
<evidence type="ECO:0000313" key="12">
    <source>
        <dbReference type="EnsemblMetazoa" id="ASIC013457-PA"/>
    </source>
</evidence>
<dbReference type="OMA" id="RDNQLPW"/>
<dbReference type="OrthoDB" id="4664297at2759"/>
<dbReference type="GO" id="GO:0046654">
    <property type="term" value="P:tetrahydrofolate biosynthetic process"/>
    <property type="evidence" value="ECO:0007669"/>
    <property type="project" value="UniProtKB-UniPathway"/>
</dbReference>
<evidence type="ECO:0000256" key="6">
    <source>
        <dbReference type="ARBA" id="ARBA00023002"/>
    </source>
</evidence>
<dbReference type="UniPathway" id="UPA00077">
    <property type="reaction ID" value="UER00158"/>
</dbReference>
<evidence type="ECO:0000256" key="4">
    <source>
        <dbReference type="ARBA" id="ARBA00022563"/>
    </source>
</evidence>
<organism evidence="12 13">
    <name type="scientific">Anopheles sinensis</name>
    <name type="common">Mosquito</name>
    <dbReference type="NCBI Taxonomy" id="74873"/>
    <lineage>
        <taxon>Eukaryota</taxon>
        <taxon>Metazoa</taxon>
        <taxon>Ecdysozoa</taxon>
        <taxon>Arthropoda</taxon>
        <taxon>Hexapoda</taxon>
        <taxon>Insecta</taxon>
        <taxon>Pterygota</taxon>
        <taxon>Neoptera</taxon>
        <taxon>Endopterygota</taxon>
        <taxon>Diptera</taxon>
        <taxon>Nematocera</taxon>
        <taxon>Culicoidea</taxon>
        <taxon>Culicidae</taxon>
        <taxon>Anophelinae</taxon>
        <taxon>Anopheles</taxon>
    </lineage>
</organism>
<dbReference type="SUPFAM" id="SSF53597">
    <property type="entry name" value="Dihydrofolate reductase-like"/>
    <property type="match status" value="1"/>
</dbReference>
<evidence type="ECO:0000256" key="8">
    <source>
        <dbReference type="ARBA" id="ARBA00048873"/>
    </source>
</evidence>
<dbReference type="GO" id="GO:0004146">
    <property type="term" value="F:dihydrofolate reductase activity"/>
    <property type="evidence" value="ECO:0007669"/>
    <property type="project" value="UniProtKB-EC"/>
</dbReference>
<dbReference type="GO" id="GO:0046655">
    <property type="term" value="P:folic acid metabolic process"/>
    <property type="evidence" value="ECO:0007669"/>
    <property type="project" value="TreeGrafter"/>
</dbReference>
<dbReference type="PROSITE" id="PS00075">
    <property type="entry name" value="DHFR_1"/>
    <property type="match status" value="1"/>
</dbReference>
<comment type="catalytic activity">
    <reaction evidence="8">
        <text>(6S)-5,6,7,8-tetrahydrofolate + NADP(+) = 7,8-dihydrofolate + NADPH + H(+)</text>
        <dbReference type="Rhea" id="RHEA:15009"/>
        <dbReference type="ChEBI" id="CHEBI:15378"/>
        <dbReference type="ChEBI" id="CHEBI:57451"/>
        <dbReference type="ChEBI" id="CHEBI:57453"/>
        <dbReference type="ChEBI" id="CHEBI:57783"/>
        <dbReference type="ChEBI" id="CHEBI:58349"/>
        <dbReference type="EC" id="1.5.1.3"/>
    </reaction>
</comment>
<dbReference type="InterPro" id="IPR012259">
    <property type="entry name" value="DHFR"/>
</dbReference>
<evidence type="ECO:0000259" key="10">
    <source>
        <dbReference type="PROSITE" id="PS51330"/>
    </source>
</evidence>
<dbReference type="Proteomes" id="UP000030765">
    <property type="component" value="Unassembled WGS sequence"/>
</dbReference>
<protein>
    <recommendedName>
        <fullName evidence="3">dihydrofolate reductase</fullName>
        <ecNumber evidence="3">1.5.1.3</ecNumber>
    </recommendedName>
</protein>
<dbReference type="VEuPathDB" id="VectorBase:ASIC013457"/>
<evidence type="ECO:0000256" key="3">
    <source>
        <dbReference type="ARBA" id="ARBA00012856"/>
    </source>
</evidence>
<feature type="domain" description="DHFR" evidence="10">
    <location>
        <begin position="3"/>
        <end position="183"/>
    </location>
</feature>
<comment type="function">
    <text evidence="7">Key enzyme in folate metabolism. Catalyzes an essential reaction for de novo glycine and purine synthesis, and for DNA precursor synthesis.</text>
</comment>
<evidence type="ECO:0000256" key="2">
    <source>
        <dbReference type="ARBA" id="ARBA00009539"/>
    </source>
</evidence>
<dbReference type="Gene3D" id="3.40.430.10">
    <property type="entry name" value="Dihydrofolate Reductase, subunit A"/>
    <property type="match status" value="1"/>
</dbReference>